<dbReference type="EMBL" id="MBTG01000009">
    <property type="protein sequence ID" value="OPH58631.1"/>
    <property type="molecule type" value="Genomic_DNA"/>
</dbReference>
<evidence type="ECO:0000256" key="4">
    <source>
        <dbReference type="ARBA" id="ARBA00022544"/>
    </source>
</evidence>
<sequence length="369" mass="41079">MKTFEYGDREIGFLDMVITISSMIIGVGVIMLPRDLAKTVQSSDGWISIFFAGIIAAGFAWLLAYIATHFSKQGYFAYATAAVTKPLAIVAVFSLSAYFLCFAAYEVRAIANISKQYLFENTPVEVISLAFLLVVVYGVSGARVGLIRLNILFIPIVITITVLVLLFSLGIVDTKELKPFLITDWKAITVGIKRTAFSLLGFEIILFYICLMNRPKDAPKAVAIGILLPVILYAAIYLVCVGVFSQMTLKEITYPAVELAKEMQIPGEFFERFESIFFTIWIMAVFTTTVMAYDCAVFAIHSIFPKKKHIQLTFLLSPILYLLCMFPKNLTDFAKISSVITHYGVIVSILFPIIIFMVAKLRGVKSDVT</sequence>
<evidence type="ECO:0000256" key="7">
    <source>
        <dbReference type="ARBA" id="ARBA00023136"/>
    </source>
</evidence>
<keyword evidence="3" id="KW-0813">Transport</keyword>
<dbReference type="RefSeq" id="WP_079411765.1">
    <property type="nucleotide sequence ID" value="NZ_MBTG01000009.1"/>
</dbReference>
<dbReference type="Pfam" id="PF03845">
    <property type="entry name" value="Spore_permease"/>
    <property type="match status" value="1"/>
</dbReference>
<keyword evidence="10" id="KW-1185">Reference proteome</keyword>
<feature type="transmembrane region" description="Helical" evidence="8">
    <location>
        <begin position="192"/>
        <end position="211"/>
    </location>
</feature>
<dbReference type="PANTHER" id="PTHR34975">
    <property type="entry name" value="SPORE GERMINATION PROTEIN A2"/>
    <property type="match status" value="1"/>
</dbReference>
<dbReference type="OrthoDB" id="2716906at2"/>
<dbReference type="STRING" id="1469647.BC351_22750"/>
<feature type="transmembrane region" description="Helical" evidence="8">
    <location>
        <begin position="12"/>
        <end position="33"/>
    </location>
</feature>
<evidence type="ECO:0000256" key="8">
    <source>
        <dbReference type="SAM" id="Phobius"/>
    </source>
</evidence>
<feature type="transmembrane region" description="Helical" evidence="8">
    <location>
        <begin position="340"/>
        <end position="359"/>
    </location>
</feature>
<protein>
    <submittedName>
        <fullName evidence="9">Spore gernimation protein</fullName>
    </submittedName>
</protein>
<name>A0A1V4HM29_9BACL</name>
<dbReference type="NCBIfam" id="TIGR00912">
    <property type="entry name" value="2A0309"/>
    <property type="match status" value="1"/>
</dbReference>
<dbReference type="Gene3D" id="1.20.1740.10">
    <property type="entry name" value="Amino acid/polyamine transporter I"/>
    <property type="match status" value="1"/>
</dbReference>
<evidence type="ECO:0000256" key="2">
    <source>
        <dbReference type="ARBA" id="ARBA00007998"/>
    </source>
</evidence>
<proteinExistence type="inferred from homology"/>
<feature type="transmembrane region" description="Helical" evidence="8">
    <location>
        <begin position="151"/>
        <end position="172"/>
    </location>
</feature>
<feature type="transmembrane region" description="Helical" evidence="8">
    <location>
        <begin position="223"/>
        <end position="244"/>
    </location>
</feature>
<comment type="similarity">
    <text evidence="2">Belongs to the amino acid-polyamine-organocation (APC) superfamily. Spore germination protein (SGP) (TC 2.A.3.9) family.</text>
</comment>
<keyword evidence="4" id="KW-0309">Germination</keyword>
<dbReference type="InterPro" id="IPR004761">
    <property type="entry name" value="Spore_GerAB"/>
</dbReference>
<gene>
    <name evidence="9" type="ORF">BC351_22750</name>
</gene>
<evidence type="ECO:0000256" key="5">
    <source>
        <dbReference type="ARBA" id="ARBA00022692"/>
    </source>
</evidence>
<evidence type="ECO:0000313" key="10">
    <source>
        <dbReference type="Proteomes" id="UP000190626"/>
    </source>
</evidence>
<feature type="transmembrane region" description="Helical" evidence="8">
    <location>
        <begin position="45"/>
        <end position="66"/>
    </location>
</feature>
<dbReference type="Proteomes" id="UP000190626">
    <property type="component" value="Unassembled WGS sequence"/>
</dbReference>
<organism evidence="9 10">
    <name type="scientific">Paenibacillus ferrarius</name>
    <dbReference type="NCBI Taxonomy" id="1469647"/>
    <lineage>
        <taxon>Bacteria</taxon>
        <taxon>Bacillati</taxon>
        <taxon>Bacillota</taxon>
        <taxon>Bacilli</taxon>
        <taxon>Bacillales</taxon>
        <taxon>Paenibacillaceae</taxon>
        <taxon>Paenibacillus</taxon>
    </lineage>
</organism>
<keyword evidence="5 8" id="KW-0812">Transmembrane</keyword>
<feature type="transmembrane region" description="Helical" evidence="8">
    <location>
        <begin position="312"/>
        <end position="328"/>
    </location>
</feature>
<dbReference type="PANTHER" id="PTHR34975:SF2">
    <property type="entry name" value="SPORE GERMINATION PROTEIN A2"/>
    <property type="match status" value="1"/>
</dbReference>
<evidence type="ECO:0000256" key="1">
    <source>
        <dbReference type="ARBA" id="ARBA00004141"/>
    </source>
</evidence>
<feature type="transmembrane region" description="Helical" evidence="8">
    <location>
        <begin position="117"/>
        <end position="139"/>
    </location>
</feature>
<comment type="caution">
    <text evidence="9">The sequence shown here is derived from an EMBL/GenBank/DDBJ whole genome shotgun (WGS) entry which is preliminary data.</text>
</comment>
<keyword evidence="7 8" id="KW-0472">Membrane</keyword>
<dbReference type="GO" id="GO:0009847">
    <property type="term" value="P:spore germination"/>
    <property type="evidence" value="ECO:0007669"/>
    <property type="project" value="InterPro"/>
</dbReference>
<accession>A0A1V4HM29</accession>
<evidence type="ECO:0000256" key="6">
    <source>
        <dbReference type="ARBA" id="ARBA00022989"/>
    </source>
</evidence>
<evidence type="ECO:0000313" key="9">
    <source>
        <dbReference type="EMBL" id="OPH58631.1"/>
    </source>
</evidence>
<feature type="transmembrane region" description="Helical" evidence="8">
    <location>
        <begin position="87"/>
        <end position="105"/>
    </location>
</feature>
<evidence type="ECO:0000256" key="3">
    <source>
        <dbReference type="ARBA" id="ARBA00022448"/>
    </source>
</evidence>
<comment type="subcellular location">
    <subcellularLocation>
        <location evidence="1">Membrane</location>
        <topology evidence="1">Multi-pass membrane protein</topology>
    </subcellularLocation>
</comment>
<keyword evidence="6 8" id="KW-1133">Transmembrane helix</keyword>
<reference evidence="10" key="1">
    <citation type="submission" date="2016-07" db="EMBL/GenBank/DDBJ databases">
        <authorList>
            <person name="Florea S."/>
            <person name="Webb J.S."/>
            <person name="Jaromczyk J."/>
            <person name="Schardl C.L."/>
        </authorList>
    </citation>
    <scope>NUCLEOTIDE SEQUENCE [LARGE SCALE GENOMIC DNA]</scope>
    <source>
        <strain evidence="10">CY1</strain>
    </source>
</reference>
<dbReference type="AlphaFoldDB" id="A0A1V4HM29"/>
<dbReference type="GO" id="GO:0016020">
    <property type="term" value="C:membrane"/>
    <property type="evidence" value="ECO:0007669"/>
    <property type="project" value="UniProtKB-SubCell"/>
</dbReference>
<feature type="transmembrane region" description="Helical" evidence="8">
    <location>
        <begin position="276"/>
        <end position="300"/>
    </location>
</feature>